<dbReference type="PANTHER" id="PTHR46268:SF6">
    <property type="entry name" value="UNIVERSAL STRESS PROTEIN UP12"/>
    <property type="match status" value="1"/>
</dbReference>
<sequence>MSGDVLVGTDGSRAALAAAVWASEEARDRGARAVVVCVFDPGWPTARATERLRQEAESVVERTRNRMSAFMPGVEVVGEELAGSSPSKVLLERAASVSLVVLGRHGTSDLPGRWPGTVADQVAAHAPVPVVLVPHEPVPTEARDVVVGVDGSSRSKHAALTAVETAQGHGDRVRAVWAWTAPESMVPRGSEAEQELKRWRRENLESALKPVLEEFPDVVVLREVRREHPVTALLADDRHTRMVVVGARGEHGFAELALGGVARGVLNRSDRPVMVVHGSRD</sequence>
<reference evidence="3" key="1">
    <citation type="submission" date="2021-05" db="EMBL/GenBank/DDBJ databases">
        <authorList>
            <person name="Kaiqin L."/>
            <person name="Jian G."/>
        </authorList>
    </citation>
    <scope>NUCLEOTIDE SEQUENCE</scope>
    <source>
        <strain evidence="3">HDS5</strain>
    </source>
</reference>
<feature type="domain" description="UspA" evidence="2">
    <location>
        <begin position="143"/>
        <end position="277"/>
    </location>
</feature>
<dbReference type="Gene3D" id="3.40.50.620">
    <property type="entry name" value="HUPs"/>
    <property type="match status" value="2"/>
</dbReference>
<comment type="similarity">
    <text evidence="1">Belongs to the universal stress protein A family.</text>
</comment>
<proteinExistence type="inferred from homology"/>
<dbReference type="InterPro" id="IPR006015">
    <property type="entry name" value="Universal_stress_UspA"/>
</dbReference>
<dbReference type="KEGG" id="nec:KGD82_06215"/>
<dbReference type="CDD" id="cd00293">
    <property type="entry name" value="USP-like"/>
    <property type="match status" value="1"/>
</dbReference>
<dbReference type="PRINTS" id="PR01438">
    <property type="entry name" value="UNVRSLSTRESS"/>
</dbReference>
<protein>
    <submittedName>
        <fullName evidence="3">Universal stress protein</fullName>
    </submittedName>
</protein>
<evidence type="ECO:0000313" key="4">
    <source>
        <dbReference type="Proteomes" id="UP000682416"/>
    </source>
</evidence>
<evidence type="ECO:0000256" key="1">
    <source>
        <dbReference type="ARBA" id="ARBA00008791"/>
    </source>
</evidence>
<evidence type="ECO:0000313" key="3">
    <source>
        <dbReference type="EMBL" id="QVJ02271.1"/>
    </source>
</evidence>
<dbReference type="InterPro" id="IPR014729">
    <property type="entry name" value="Rossmann-like_a/b/a_fold"/>
</dbReference>
<gene>
    <name evidence="3" type="ORF">KGD82_06215</name>
</gene>
<organism evidence="3 4">
    <name type="scientific">Nocardiopsis eucommiae</name>
    <dbReference type="NCBI Taxonomy" id="2831970"/>
    <lineage>
        <taxon>Bacteria</taxon>
        <taxon>Bacillati</taxon>
        <taxon>Actinomycetota</taxon>
        <taxon>Actinomycetes</taxon>
        <taxon>Streptosporangiales</taxon>
        <taxon>Nocardiopsidaceae</taxon>
        <taxon>Nocardiopsis</taxon>
    </lineage>
</organism>
<dbReference type="SUPFAM" id="SSF52402">
    <property type="entry name" value="Adenine nucleotide alpha hydrolases-like"/>
    <property type="match status" value="2"/>
</dbReference>
<dbReference type="AlphaFoldDB" id="A0A975QK37"/>
<dbReference type="Pfam" id="PF00582">
    <property type="entry name" value="Usp"/>
    <property type="match status" value="2"/>
</dbReference>
<feature type="domain" description="UspA" evidence="2">
    <location>
        <begin position="3"/>
        <end position="134"/>
    </location>
</feature>
<name>A0A975QK37_9ACTN</name>
<dbReference type="Proteomes" id="UP000682416">
    <property type="component" value="Chromosome"/>
</dbReference>
<dbReference type="RefSeq" id="WP_431870499.1">
    <property type="nucleotide sequence ID" value="NZ_CBDRIY010000017.1"/>
</dbReference>
<keyword evidence="4" id="KW-1185">Reference proteome</keyword>
<accession>A0A975QK37</accession>
<dbReference type="InterPro" id="IPR006016">
    <property type="entry name" value="UspA"/>
</dbReference>
<evidence type="ECO:0000259" key="2">
    <source>
        <dbReference type="Pfam" id="PF00582"/>
    </source>
</evidence>
<dbReference type="PANTHER" id="PTHR46268">
    <property type="entry name" value="STRESS RESPONSE PROTEIN NHAX"/>
    <property type="match status" value="1"/>
</dbReference>
<dbReference type="EMBL" id="CP074402">
    <property type="protein sequence ID" value="QVJ02271.1"/>
    <property type="molecule type" value="Genomic_DNA"/>
</dbReference>